<dbReference type="OrthoDB" id="9806179at2"/>
<evidence type="ECO:0000313" key="10">
    <source>
        <dbReference type="EMBL" id="PEN08871.1"/>
    </source>
</evidence>
<dbReference type="InterPro" id="IPR008255">
    <property type="entry name" value="Pyr_nucl-diS_OxRdtase_2_AS"/>
</dbReference>
<evidence type="ECO:0000313" key="11">
    <source>
        <dbReference type="Proteomes" id="UP000221024"/>
    </source>
</evidence>
<comment type="caution">
    <text evidence="10">The sequence shown here is derived from an EMBL/GenBank/DDBJ whole genome shotgun (WGS) entry which is preliminary data.</text>
</comment>
<dbReference type="NCBIfam" id="TIGR01292">
    <property type="entry name" value="TRX_reduct"/>
    <property type="match status" value="1"/>
</dbReference>
<dbReference type="PANTHER" id="PTHR48105">
    <property type="entry name" value="THIOREDOXIN REDUCTASE 1-RELATED-RELATED"/>
    <property type="match status" value="1"/>
</dbReference>
<reference evidence="10 11" key="1">
    <citation type="submission" date="2017-10" db="EMBL/GenBank/DDBJ databases">
        <title>Draft genome of Longimonas halophila.</title>
        <authorList>
            <person name="Goh K.M."/>
            <person name="Shamsir M.S."/>
            <person name="Lim S.W."/>
        </authorList>
    </citation>
    <scope>NUCLEOTIDE SEQUENCE [LARGE SCALE GENOMIC DNA]</scope>
    <source>
        <strain evidence="10 11">KCTC 42399</strain>
    </source>
</reference>
<proteinExistence type="inferred from homology"/>
<dbReference type="InterPro" id="IPR005982">
    <property type="entry name" value="Thioredox_Rdtase"/>
</dbReference>
<evidence type="ECO:0000256" key="4">
    <source>
        <dbReference type="ARBA" id="ARBA00023002"/>
    </source>
</evidence>
<evidence type="ECO:0000256" key="3">
    <source>
        <dbReference type="ARBA" id="ARBA00022827"/>
    </source>
</evidence>
<dbReference type="GO" id="GO:0005737">
    <property type="term" value="C:cytoplasm"/>
    <property type="evidence" value="ECO:0007669"/>
    <property type="project" value="InterPro"/>
</dbReference>
<keyword evidence="6 7" id="KW-0676">Redox-active center</keyword>
<keyword evidence="4 7" id="KW-0560">Oxidoreductase</keyword>
<sequence>MVLLPRLDAWFLLCTKPSFIMSTPATNGHAPNLSAFEGIDGADAEMRDVVIIGTGPAGWTAALYTARASLEPLVFMGPEPGGQLTTTTDVENYPGYPDGIMGPDMMQDFQAQAEQFGAESRYGVVTDVDFSERPYRLLVDEETLIHAQTVIVATGASARYLGLENEQRLLGHGVSACATCDGAFFRDETVAVVGGGDSAMEEAIFLTKFAKEVRVIHRRDELRASKIMQERAFDNDKITFVWDTEVVDVLGEDQVTGIEVINNNTEETYVMDDVTGLFLAIGHTPNTEPFTGWLDMDDSDYIETQPDSTYTNIPGVFACGDAQDHVYRQAVTAAGTGCMAAIDAERWLSEHGVIDEPRTETEYHAAPATASSNA</sequence>
<evidence type="ECO:0000256" key="5">
    <source>
        <dbReference type="ARBA" id="ARBA00023157"/>
    </source>
</evidence>
<dbReference type="GO" id="GO:0004791">
    <property type="term" value="F:thioredoxin-disulfide reductase (NADPH) activity"/>
    <property type="evidence" value="ECO:0007669"/>
    <property type="project" value="UniProtKB-UniRule"/>
</dbReference>
<dbReference type="Gene3D" id="3.50.50.60">
    <property type="entry name" value="FAD/NAD(P)-binding domain"/>
    <property type="match status" value="2"/>
</dbReference>
<feature type="domain" description="FAD/NAD(P)-binding" evidence="9">
    <location>
        <begin position="48"/>
        <end position="337"/>
    </location>
</feature>
<dbReference type="EMBL" id="PDEP01000002">
    <property type="protein sequence ID" value="PEN08871.1"/>
    <property type="molecule type" value="Genomic_DNA"/>
</dbReference>
<comment type="subunit">
    <text evidence="7">Homodimer.</text>
</comment>
<accession>A0A2H3PA00</accession>
<dbReference type="PRINTS" id="PR00469">
    <property type="entry name" value="PNDRDTASEII"/>
</dbReference>
<organism evidence="10 11">
    <name type="scientific">Longimonas halophila</name>
    <dbReference type="NCBI Taxonomy" id="1469170"/>
    <lineage>
        <taxon>Bacteria</taxon>
        <taxon>Pseudomonadati</taxon>
        <taxon>Rhodothermota</taxon>
        <taxon>Rhodothermia</taxon>
        <taxon>Rhodothermales</taxon>
        <taxon>Salisaetaceae</taxon>
        <taxon>Longimonas</taxon>
    </lineage>
</organism>
<keyword evidence="5" id="KW-1015">Disulfide bond</keyword>
<dbReference type="Pfam" id="PF07992">
    <property type="entry name" value="Pyr_redox_2"/>
    <property type="match status" value="1"/>
</dbReference>
<dbReference type="InterPro" id="IPR036188">
    <property type="entry name" value="FAD/NAD-bd_sf"/>
</dbReference>
<keyword evidence="3 7" id="KW-0274">FAD</keyword>
<dbReference type="AlphaFoldDB" id="A0A2H3PA00"/>
<name>A0A2H3PA00_9BACT</name>
<evidence type="ECO:0000256" key="8">
    <source>
        <dbReference type="RuleBase" id="RU003881"/>
    </source>
</evidence>
<dbReference type="GO" id="GO:0019430">
    <property type="term" value="P:removal of superoxide radicals"/>
    <property type="evidence" value="ECO:0007669"/>
    <property type="project" value="UniProtKB-UniRule"/>
</dbReference>
<evidence type="ECO:0000256" key="6">
    <source>
        <dbReference type="ARBA" id="ARBA00023284"/>
    </source>
</evidence>
<gene>
    <name evidence="10" type="primary">trxB</name>
    <name evidence="10" type="ORF">CRI93_03755</name>
</gene>
<dbReference type="Proteomes" id="UP000221024">
    <property type="component" value="Unassembled WGS sequence"/>
</dbReference>
<comment type="cofactor">
    <cofactor evidence="8">
        <name>FAD</name>
        <dbReference type="ChEBI" id="CHEBI:57692"/>
    </cofactor>
    <text evidence="8">Binds 1 FAD per subunit.</text>
</comment>
<dbReference type="PROSITE" id="PS00573">
    <property type="entry name" value="PYRIDINE_REDOX_2"/>
    <property type="match status" value="1"/>
</dbReference>
<comment type="catalytic activity">
    <reaction evidence="7">
        <text>[thioredoxin]-dithiol + NADP(+) = [thioredoxin]-disulfide + NADPH + H(+)</text>
        <dbReference type="Rhea" id="RHEA:20345"/>
        <dbReference type="Rhea" id="RHEA-COMP:10698"/>
        <dbReference type="Rhea" id="RHEA-COMP:10700"/>
        <dbReference type="ChEBI" id="CHEBI:15378"/>
        <dbReference type="ChEBI" id="CHEBI:29950"/>
        <dbReference type="ChEBI" id="CHEBI:50058"/>
        <dbReference type="ChEBI" id="CHEBI:57783"/>
        <dbReference type="ChEBI" id="CHEBI:58349"/>
        <dbReference type="EC" id="1.8.1.9"/>
    </reaction>
</comment>
<evidence type="ECO:0000256" key="2">
    <source>
        <dbReference type="ARBA" id="ARBA00022630"/>
    </source>
</evidence>
<evidence type="ECO:0000256" key="1">
    <source>
        <dbReference type="ARBA" id="ARBA00009333"/>
    </source>
</evidence>
<evidence type="ECO:0000259" key="9">
    <source>
        <dbReference type="Pfam" id="PF07992"/>
    </source>
</evidence>
<dbReference type="PRINTS" id="PR00368">
    <property type="entry name" value="FADPNR"/>
</dbReference>
<keyword evidence="11" id="KW-1185">Reference proteome</keyword>
<comment type="similarity">
    <text evidence="1 7">Belongs to the class-II pyridine nucleotide-disulfide oxidoreductase family.</text>
</comment>
<dbReference type="InterPro" id="IPR050097">
    <property type="entry name" value="Ferredoxin-NADP_redctase_2"/>
</dbReference>
<keyword evidence="2 7" id="KW-0285">Flavoprotein</keyword>
<keyword evidence="8" id="KW-0521">NADP</keyword>
<evidence type="ECO:0000256" key="7">
    <source>
        <dbReference type="RuleBase" id="RU003880"/>
    </source>
</evidence>
<dbReference type="EC" id="1.8.1.9" evidence="7"/>
<protein>
    <recommendedName>
        <fullName evidence="7">Thioredoxin reductase</fullName>
        <ecNumber evidence="7">1.8.1.9</ecNumber>
    </recommendedName>
</protein>
<dbReference type="InterPro" id="IPR023753">
    <property type="entry name" value="FAD/NAD-binding_dom"/>
</dbReference>
<dbReference type="SUPFAM" id="SSF51905">
    <property type="entry name" value="FAD/NAD(P)-binding domain"/>
    <property type="match status" value="1"/>
</dbReference>